<dbReference type="InterPro" id="IPR000719">
    <property type="entry name" value="Prot_kinase_dom"/>
</dbReference>
<dbReference type="InterPro" id="IPR001245">
    <property type="entry name" value="Ser-Thr/Tyr_kinase_cat_dom"/>
</dbReference>
<dbReference type="InterPro" id="IPR045274">
    <property type="entry name" value="WAK-like"/>
</dbReference>
<dbReference type="GO" id="GO:0007166">
    <property type="term" value="P:cell surface receptor signaling pathway"/>
    <property type="evidence" value="ECO:0007669"/>
    <property type="project" value="InterPro"/>
</dbReference>
<evidence type="ECO:0000259" key="3">
    <source>
        <dbReference type="PROSITE" id="PS50011"/>
    </source>
</evidence>
<dbReference type="PANTHER" id="PTHR27005">
    <property type="entry name" value="WALL-ASSOCIATED RECEPTOR KINASE-LIKE 21"/>
    <property type="match status" value="1"/>
</dbReference>
<evidence type="ECO:0000313" key="4">
    <source>
        <dbReference type="EnsemblPlants" id="AUR62006695-RA:cds"/>
    </source>
</evidence>
<protein>
    <recommendedName>
        <fullName evidence="3">Protein kinase domain-containing protein</fullName>
    </recommendedName>
</protein>
<dbReference type="Pfam" id="PF07714">
    <property type="entry name" value="PK_Tyr_Ser-Thr"/>
    <property type="match status" value="1"/>
</dbReference>
<organism evidence="4 5">
    <name type="scientific">Chenopodium quinoa</name>
    <name type="common">Quinoa</name>
    <dbReference type="NCBI Taxonomy" id="63459"/>
    <lineage>
        <taxon>Eukaryota</taxon>
        <taxon>Viridiplantae</taxon>
        <taxon>Streptophyta</taxon>
        <taxon>Embryophyta</taxon>
        <taxon>Tracheophyta</taxon>
        <taxon>Spermatophyta</taxon>
        <taxon>Magnoliopsida</taxon>
        <taxon>eudicotyledons</taxon>
        <taxon>Gunneridae</taxon>
        <taxon>Pentapetalae</taxon>
        <taxon>Caryophyllales</taxon>
        <taxon>Chenopodiaceae</taxon>
        <taxon>Chenopodioideae</taxon>
        <taxon>Atripliceae</taxon>
        <taxon>Chenopodium</taxon>
    </lineage>
</organism>
<dbReference type="Gramene" id="AUR62006695-RA">
    <property type="protein sequence ID" value="AUR62006695-RA:cds"/>
    <property type="gene ID" value="AUR62006695"/>
</dbReference>
<feature type="domain" description="Protein kinase" evidence="3">
    <location>
        <begin position="38"/>
        <end position="310"/>
    </location>
</feature>
<accession>A0A803L4A6</accession>
<evidence type="ECO:0000256" key="2">
    <source>
        <dbReference type="ARBA" id="ARBA00022840"/>
    </source>
</evidence>
<reference evidence="4" key="2">
    <citation type="submission" date="2021-03" db="UniProtKB">
        <authorList>
            <consortium name="EnsemblPlants"/>
        </authorList>
    </citation>
    <scope>IDENTIFICATION</scope>
</reference>
<reference evidence="4" key="1">
    <citation type="journal article" date="2017" name="Nature">
        <title>The genome of Chenopodium quinoa.</title>
        <authorList>
            <person name="Jarvis D.E."/>
            <person name="Ho Y.S."/>
            <person name="Lightfoot D.J."/>
            <person name="Schmoeckel S.M."/>
            <person name="Li B."/>
            <person name="Borm T.J.A."/>
            <person name="Ohyanagi H."/>
            <person name="Mineta K."/>
            <person name="Michell C.T."/>
            <person name="Saber N."/>
            <person name="Kharbatia N.M."/>
            <person name="Rupper R.R."/>
            <person name="Sharp A.R."/>
            <person name="Dally N."/>
            <person name="Boughton B.A."/>
            <person name="Woo Y.H."/>
            <person name="Gao G."/>
            <person name="Schijlen E.G.W.M."/>
            <person name="Guo X."/>
            <person name="Momin A.A."/>
            <person name="Negrao S."/>
            <person name="Al-Babili S."/>
            <person name="Gehring C."/>
            <person name="Roessner U."/>
            <person name="Jung C."/>
            <person name="Murphy K."/>
            <person name="Arold S.T."/>
            <person name="Gojobori T."/>
            <person name="van der Linden C.G."/>
            <person name="van Loo E.N."/>
            <person name="Jellen E.N."/>
            <person name="Maughan P.J."/>
            <person name="Tester M."/>
        </authorList>
    </citation>
    <scope>NUCLEOTIDE SEQUENCE [LARGE SCALE GENOMIC DNA]</scope>
    <source>
        <strain evidence="4">cv. PI 614886</strain>
    </source>
</reference>
<name>A0A803L4A6_CHEQI</name>
<dbReference type="PROSITE" id="PS50011">
    <property type="entry name" value="PROTEIN_KINASE_DOM"/>
    <property type="match status" value="1"/>
</dbReference>
<evidence type="ECO:0000256" key="1">
    <source>
        <dbReference type="ARBA" id="ARBA00022741"/>
    </source>
</evidence>
<dbReference type="Gene3D" id="1.10.510.10">
    <property type="entry name" value="Transferase(Phosphotransferase) domain 1"/>
    <property type="match status" value="1"/>
</dbReference>
<dbReference type="EnsemblPlants" id="AUR62006695-RA">
    <property type="protein sequence ID" value="AUR62006695-RA:cds"/>
    <property type="gene ID" value="AUR62006695"/>
</dbReference>
<sequence length="323" mass="36170">MVEFCWKKQIALSQGLHKGAWQLKIFSSQEIEKATDSFDPDLILGFSAHSTIYKARIEGRLVAIETALELEPKSELVDLSLTAASTAMVMNHDNMVKLYGCCLETVVPIIVYEFVSYGSLFECLHGDIACSKRIKWADCLRIAIDTAYALSYMHNALSKPVVHRDVNSKSILLDNSFHGTLSNFGYSVSITPGKPPQRWPVKGTPGYIDPEHMETQEVTDKCDVYSVGVVMLELLTRRQPLLMARDGTDLVDLFVSAVRKNCMMEMIDNEVVQQASRDEIQQVAELALACVAKKGAERPTMIDVVGELWSIQGRDMKWNRNCV</sequence>
<keyword evidence="2" id="KW-0067">ATP-binding</keyword>
<keyword evidence="1" id="KW-0547">Nucleotide-binding</keyword>
<dbReference type="GO" id="GO:0005886">
    <property type="term" value="C:plasma membrane"/>
    <property type="evidence" value="ECO:0007669"/>
    <property type="project" value="TreeGrafter"/>
</dbReference>
<keyword evidence="5" id="KW-1185">Reference proteome</keyword>
<dbReference type="SUPFAM" id="SSF56112">
    <property type="entry name" value="Protein kinase-like (PK-like)"/>
    <property type="match status" value="1"/>
</dbReference>
<dbReference type="GO" id="GO:0004674">
    <property type="term" value="F:protein serine/threonine kinase activity"/>
    <property type="evidence" value="ECO:0007669"/>
    <property type="project" value="TreeGrafter"/>
</dbReference>
<dbReference type="Proteomes" id="UP000596660">
    <property type="component" value="Unplaced"/>
</dbReference>
<dbReference type="PANTHER" id="PTHR27005:SF468">
    <property type="entry name" value="OS01G0310500 PROTEIN"/>
    <property type="match status" value="1"/>
</dbReference>
<evidence type="ECO:0000313" key="5">
    <source>
        <dbReference type="Proteomes" id="UP000596660"/>
    </source>
</evidence>
<proteinExistence type="predicted"/>
<dbReference type="AlphaFoldDB" id="A0A803L4A6"/>
<dbReference type="InterPro" id="IPR011009">
    <property type="entry name" value="Kinase-like_dom_sf"/>
</dbReference>
<dbReference type="Gene3D" id="3.30.200.20">
    <property type="entry name" value="Phosphorylase Kinase, domain 1"/>
    <property type="match status" value="1"/>
</dbReference>
<dbReference type="GO" id="GO:0005524">
    <property type="term" value="F:ATP binding"/>
    <property type="evidence" value="ECO:0007669"/>
    <property type="project" value="UniProtKB-KW"/>
</dbReference>